<evidence type="ECO:0000256" key="1">
    <source>
        <dbReference type="SAM" id="MobiDB-lite"/>
    </source>
</evidence>
<evidence type="ECO:0000313" key="2">
    <source>
        <dbReference type="EMBL" id="CAG6735387.1"/>
    </source>
</evidence>
<dbReference type="EMBL" id="HBUF01059010">
    <property type="protein sequence ID" value="CAG6625095.1"/>
    <property type="molecule type" value="Transcribed_RNA"/>
</dbReference>
<reference evidence="2" key="1">
    <citation type="submission" date="2021-05" db="EMBL/GenBank/DDBJ databases">
        <authorList>
            <person name="Alioto T."/>
            <person name="Alioto T."/>
            <person name="Gomez Garrido J."/>
        </authorList>
    </citation>
    <scope>NUCLEOTIDE SEQUENCE</scope>
</reference>
<protein>
    <submittedName>
        <fullName evidence="2">Uncharacterized protein</fullName>
    </submittedName>
</protein>
<feature type="compositionally biased region" description="Polar residues" evidence="1">
    <location>
        <begin position="78"/>
        <end position="103"/>
    </location>
</feature>
<name>A0A8D9DZV5_9HEMI</name>
<accession>A0A8D9DZV5</accession>
<feature type="compositionally biased region" description="Polar residues" evidence="1">
    <location>
        <begin position="139"/>
        <end position="149"/>
    </location>
</feature>
<sequence>MKTGATQTYSVAPTTAEAYIHTEKVELHRPSHQHLSYHRQHHPTPEFAITPRARDFPGETPSRTTCRTNLNEFLTFGLTSIDTESTPEPHQSNNRVASPTLPSSPKLDQAVSPTLSHVTKPDGPASPTPSSHRLGLPLDSSTTVMSGGS</sequence>
<organism evidence="2">
    <name type="scientific">Cacopsylla melanoneura</name>
    <dbReference type="NCBI Taxonomy" id="428564"/>
    <lineage>
        <taxon>Eukaryota</taxon>
        <taxon>Metazoa</taxon>
        <taxon>Ecdysozoa</taxon>
        <taxon>Arthropoda</taxon>
        <taxon>Hexapoda</taxon>
        <taxon>Insecta</taxon>
        <taxon>Pterygota</taxon>
        <taxon>Neoptera</taxon>
        <taxon>Paraneoptera</taxon>
        <taxon>Hemiptera</taxon>
        <taxon>Sternorrhyncha</taxon>
        <taxon>Psylloidea</taxon>
        <taxon>Psyllidae</taxon>
        <taxon>Psyllinae</taxon>
        <taxon>Cacopsylla</taxon>
    </lineage>
</organism>
<proteinExistence type="predicted"/>
<feature type="region of interest" description="Disordered" evidence="1">
    <location>
        <begin position="78"/>
        <end position="149"/>
    </location>
</feature>
<dbReference type="AlphaFoldDB" id="A0A8D9DZV5"/>
<dbReference type="EMBL" id="HBUF01395580">
    <property type="protein sequence ID" value="CAG6735387.1"/>
    <property type="molecule type" value="Transcribed_RNA"/>
</dbReference>